<dbReference type="PANTHER" id="PTHR12001:SF69">
    <property type="entry name" value="ALL TRANS-POLYPRENYL-DIPHOSPHATE SYNTHASE PDSS1"/>
    <property type="match status" value="1"/>
</dbReference>
<comment type="cofactor">
    <cofactor evidence="1">
        <name>Mg(2+)</name>
        <dbReference type="ChEBI" id="CHEBI:18420"/>
    </cofactor>
</comment>
<organism evidence="7 8">
    <name type="scientific">Actinocrinis puniceicyclus</name>
    <dbReference type="NCBI Taxonomy" id="977794"/>
    <lineage>
        <taxon>Bacteria</taxon>
        <taxon>Bacillati</taxon>
        <taxon>Actinomycetota</taxon>
        <taxon>Actinomycetes</taxon>
        <taxon>Catenulisporales</taxon>
        <taxon>Actinospicaceae</taxon>
        <taxon>Actinocrinis</taxon>
    </lineage>
</organism>
<comment type="similarity">
    <text evidence="2 6">Belongs to the FPP/GGPP synthase family.</text>
</comment>
<dbReference type="GO" id="GO:0046872">
    <property type="term" value="F:metal ion binding"/>
    <property type="evidence" value="ECO:0007669"/>
    <property type="project" value="UniProtKB-KW"/>
</dbReference>
<evidence type="ECO:0000256" key="3">
    <source>
        <dbReference type="ARBA" id="ARBA00022679"/>
    </source>
</evidence>
<dbReference type="SFLD" id="SFLDG01017">
    <property type="entry name" value="Polyprenyl_Transferase_Like"/>
    <property type="match status" value="1"/>
</dbReference>
<evidence type="ECO:0000256" key="5">
    <source>
        <dbReference type="ARBA" id="ARBA00022842"/>
    </source>
</evidence>
<dbReference type="RefSeq" id="WP_211468762.1">
    <property type="nucleotide sequence ID" value="NZ_JAGSXH010000049.1"/>
</dbReference>
<dbReference type="Pfam" id="PF00348">
    <property type="entry name" value="polyprenyl_synt"/>
    <property type="match status" value="1"/>
</dbReference>
<gene>
    <name evidence="7" type="ORF">KGA66_15165</name>
</gene>
<dbReference type="AlphaFoldDB" id="A0A8J7WL71"/>
<keyword evidence="5" id="KW-0460">Magnesium</keyword>
<evidence type="ECO:0000256" key="2">
    <source>
        <dbReference type="ARBA" id="ARBA00006706"/>
    </source>
</evidence>
<dbReference type="InterPro" id="IPR008949">
    <property type="entry name" value="Isoprenoid_synthase_dom_sf"/>
</dbReference>
<keyword evidence="8" id="KW-1185">Reference proteome</keyword>
<dbReference type="InterPro" id="IPR000092">
    <property type="entry name" value="Polyprenyl_synt"/>
</dbReference>
<dbReference type="Proteomes" id="UP000677913">
    <property type="component" value="Unassembled WGS sequence"/>
</dbReference>
<keyword evidence="3 6" id="KW-0808">Transferase</keyword>
<proteinExistence type="inferred from homology"/>
<dbReference type="InterPro" id="IPR033749">
    <property type="entry name" value="Polyprenyl_synt_CS"/>
</dbReference>
<dbReference type="Gene3D" id="1.10.600.10">
    <property type="entry name" value="Farnesyl Diphosphate Synthase"/>
    <property type="match status" value="1"/>
</dbReference>
<sequence length="357" mass="37276">MSTDSGEISIDLLEAAAAAPYAPPPKPNWTSAHQVVAGFVGAETLGRDLDRVEESLRGAFDGASAMFADAMRAVAVPGKRLRPLLTLACGYARSGGGPVGERVIKAAAAVELLHLGSLVHDDVMDEAAVRHGVPSVNESWGNLTAVLVGDVLISESLDMAADLGTQQAKLLTGTLRTLCDGQARETASQYRIDRDEQAYLSSIAGKTARLIAASCRLGAIETGLSRQAADALESFGHHLGMAFQIVDDVLDLTATSEQLGKPAGNDIAQGVYALPVIHAIRHTPSLVDYLGRVPTERELDGALQLVRGGAGIALAGQLAERHTQSACQAVESCAGELDTAAGAMLRALAMGVLERRR</sequence>
<dbReference type="SUPFAM" id="SSF48576">
    <property type="entry name" value="Terpenoid synthases"/>
    <property type="match status" value="1"/>
</dbReference>
<evidence type="ECO:0000256" key="1">
    <source>
        <dbReference type="ARBA" id="ARBA00001946"/>
    </source>
</evidence>
<evidence type="ECO:0000313" key="8">
    <source>
        <dbReference type="Proteomes" id="UP000677913"/>
    </source>
</evidence>
<protein>
    <submittedName>
        <fullName evidence="7">Polyprenyl synthetase family protein</fullName>
    </submittedName>
</protein>
<keyword evidence="4" id="KW-0479">Metal-binding</keyword>
<accession>A0A8J7WL71</accession>
<dbReference type="EMBL" id="JAGSXH010000049">
    <property type="protein sequence ID" value="MBS2964396.1"/>
    <property type="molecule type" value="Genomic_DNA"/>
</dbReference>
<name>A0A8J7WL71_9ACTN</name>
<dbReference type="GO" id="GO:0008299">
    <property type="term" value="P:isoprenoid biosynthetic process"/>
    <property type="evidence" value="ECO:0007669"/>
    <property type="project" value="InterPro"/>
</dbReference>
<dbReference type="PANTHER" id="PTHR12001">
    <property type="entry name" value="GERANYLGERANYL PYROPHOSPHATE SYNTHASE"/>
    <property type="match status" value="1"/>
</dbReference>
<evidence type="ECO:0000313" key="7">
    <source>
        <dbReference type="EMBL" id="MBS2964396.1"/>
    </source>
</evidence>
<dbReference type="SFLD" id="SFLDS00005">
    <property type="entry name" value="Isoprenoid_Synthase_Type_I"/>
    <property type="match status" value="1"/>
</dbReference>
<dbReference type="GO" id="GO:0004659">
    <property type="term" value="F:prenyltransferase activity"/>
    <property type="evidence" value="ECO:0007669"/>
    <property type="project" value="InterPro"/>
</dbReference>
<evidence type="ECO:0000256" key="4">
    <source>
        <dbReference type="ARBA" id="ARBA00022723"/>
    </source>
</evidence>
<dbReference type="CDD" id="cd00685">
    <property type="entry name" value="Trans_IPPS_HT"/>
    <property type="match status" value="1"/>
</dbReference>
<reference evidence="7" key="1">
    <citation type="submission" date="2021-04" db="EMBL/GenBank/DDBJ databases">
        <title>Genome based classification of Actinospica acidithermotolerans sp. nov., an actinobacterium isolated from an Indonesian hot spring.</title>
        <authorList>
            <person name="Kusuma A.B."/>
            <person name="Putra K.E."/>
            <person name="Nafisah S."/>
            <person name="Loh J."/>
            <person name="Nouioui I."/>
            <person name="Goodfellow M."/>
        </authorList>
    </citation>
    <scope>NUCLEOTIDE SEQUENCE</scope>
    <source>
        <strain evidence="7">DSM 45618</strain>
    </source>
</reference>
<evidence type="ECO:0000256" key="6">
    <source>
        <dbReference type="RuleBase" id="RU004466"/>
    </source>
</evidence>
<comment type="caution">
    <text evidence="7">The sequence shown here is derived from an EMBL/GenBank/DDBJ whole genome shotgun (WGS) entry which is preliminary data.</text>
</comment>
<dbReference type="PROSITE" id="PS00444">
    <property type="entry name" value="POLYPRENYL_SYNTHASE_2"/>
    <property type="match status" value="1"/>
</dbReference>